<dbReference type="RefSeq" id="WP_071092132.1">
    <property type="nucleotide sequence ID" value="NZ_MBLM01000183.1"/>
</dbReference>
<evidence type="ECO:0000256" key="5">
    <source>
        <dbReference type="ARBA" id="ARBA00022989"/>
    </source>
</evidence>
<name>A0A1S1Q370_9ACTN</name>
<dbReference type="Proteomes" id="UP000179627">
    <property type="component" value="Unassembled WGS sequence"/>
</dbReference>
<evidence type="ECO:0000256" key="9">
    <source>
        <dbReference type="SAM" id="Phobius"/>
    </source>
</evidence>
<evidence type="ECO:0000313" key="11">
    <source>
        <dbReference type="Proteomes" id="UP000179627"/>
    </source>
</evidence>
<gene>
    <name evidence="10" type="ORF">CC117_30830</name>
</gene>
<comment type="caution">
    <text evidence="10">The sequence shown here is derived from an EMBL/GenBank/DDBJ whole genome shotgun (WGS) entry which is preliminary data.</text>
</comment>
<accession>A0A1S1Q370</accession>
<feature type="transmembrane region" description="Helical" evidence="9">
    <location>
        <begin position="314"/>
        <end position="335"/>
    </location>
</feature>
<feature type="transmembrane region" description="Helical" evidence="9">
    <location>
        <begin position="355"/>
        <end position="375"/>
    </location>
</feature>
<evidence type="ECO:0000256" key="8">
    <source>
        <dbReference type="SAM" id="MobiDB-lite"/>
    </source>
</evidence>
<feature type="transmembrane region" description="Helical" evidence="9">
    <location>
        <begin position="224"/>
        <end position="242"/>
    </location>
</feature>
<organism evidence="10 11">
    <name type="scientific">Parafrankia colletiae</name>
    <dbReference type="NCBI Taxonomy" id="573497"/>
    <lineage>
        <taxon>Bacteria</taxon>
        <taxon>Bacillati</taxon>
        <taxon>Actinomycetota</taxon>
        <taxon>Actinomycetes</taxon>
        <taxon>Frankiales</taxon>
        <taxon>Frankiaceae</taxon>
        <taxon>Parafrankia</taxon>
    </lineage>
</organism>
<keyword evidence="2" id="KW-1003">Cell membrane</keyword>
<protein>
    <submittedName>
        <fullName evidence="10">Sugar transporter superfamily protein</fullName>
    </submittedName>
</protein>
<keyword evidence="4 9" id="KW-0812">Transmembrane</keyword>
<feature type="transmembrane region" description="Helical" evidence="9">
    <location>
        <begin position="96"/>
        <end position="124"/>
    </location>
</feature>
<feature type="transmembrane region" description="Helical" evidence="9">
    <location>
        <begin position="12"/>
        <end position="38"/>
    </location>
</feature>
<comment type="similarity">
    <text evidence="7">Belongs to the glycosyltransferase 87 family.</text>
</comment>
<dbReference type="EMBL" id="MBLM01000183">
    <property type="protein sequence ID" value="OHV27941.1"/>
    <property type="molecule type" value="Genomic_DNA"/>
</dbReference>
<evidence type="ECO:0000256" key="2">
    <source>
        <dbReference type="ARBA" id="ARBA00022475"/>
    </source>
</evidence>
<feature type="transmembrane region" description="Helical" evidence="9">
    <location>
        <begin position="387"/>
        <end position="409"/>
    </location>
</feature>
<evidence type="ECO:0000256" key="1">
    <source>
        <dbReference type="ARBA" id="ARBA00004651"/>
    </source>
</evidence>
<keyword evidence="5 9" id="KW-1133">Transmembrane helix</keyword>
<evidence type="ECO:0000256" key="4">
    <source>
        <dbReference type="ARBA" id="ARBA00022692"/>
    </source>
</evidence>
<keyword evidence="10" id="KW-0813">Transport</keyword>
<keyword evidence="3" id="KW-0808">Transferase</keyword>
<keyword evidence="10" id="KW-0762">Sugar transport</keyword>
<keyword evidence="11" id="KW-1185">Reference proteome</keyword>
<evidence type="ECO:0000256" key="7">
    <source>
        <dbReference type="ARBA" id="ARBA00024033"/>
    </source>
</evidence>
<evidence type="ECO:0000256" key="3">
    <source>
        <dbReference type="ARBA" id="ARBA00022679"/>
    </source>
</evidence>
<dbReference type="GO" id="GO:0005886">
    <property type="term" value="C:plasma membrane"/>
    <property type="evidence" value="ECO:0007669"/>
    <property type="project" value="UniProtKB-SubCell"/>
</dbReference>
<dbReference type="InterPro" id="IPR018584">
    <property type="entry name" value="GT87"/>
</dbReference>
<sequence>MTVTIRKPGTWTAPATAGVVLGIGLGIAFSAAFLYFAATSRLVDLNIYRMGGDAILAGGDPYAEPDSASGLPFTYTPFAAAAFAPIALLPGQLAQVLWTFATLACLGALCALCALQALCVASVASTGGSTCGFSARAAAVTPRRRLRIVACCSLTGFALLLEPVRSTVSFGQINVVLALMVAHDLFGRCRFVPRGVLTGIAAGIKLTPLIFLPYLLLTGRWRDAAAAAASFGATVAVGFAVSPRPSATYWTHTFFDAGHIGGIPYTGNQSLFGVLSRLMGGAEGARPLYLPLAGVLLAAGLAAAVLLARRGRPLLGGATCALTGLLTSPISWSHHWVWLVPLLLGLSVGPQRPPWGRAAAGAGYALAALAPIWWVPHGGNLELAHSAGQIALANSYFAAAAALLAALLWHAAFAPHPRRAGQETSSTQSADGPGADGPTTAVSALLPHPRAAGSDPASPAGVRRR</sequence>
<feature type="transmembrane region" description="Helical" evidence="9">
    <location>
        <begin position="198"/>
        <end position="217"/>
    </location>
</feature>
<feature type="transmembrane region" description="Helical" evidence="9">
    <location>
        <begin position="70"/>
        <end position="89"/>
    </location>
</feature>
<comment type="subcellular location">
    <subcellularLocation>
        <location evidence="1">Cell membrane</location>
        <topology evidence="1">Multi-pass membrane protein</topology>
    </subcellularLocation>
</comment>
<dbReference type="GO" id="GO:0016758">
    <property type="term" value="F:hexosyltransferase activity"/>
    <property type="evidence" value="ECO:0007669"/>
    <property type="project" value="InterPro"/>
</dbReference>
<dbReference type="Pfam" id="PF09594">
    <property type="entry name" value="GT87"/>
    <property type="match status" value="1"/>
</dbReference>
<feature type="region of interest" description="Disordered" evidence="8">
    <location>
        <begin position="419"/>
        <end position="465"/>
    </location>
</feature>
<reference evidence="11" key="1">
    <citation type="submission" date="2016-07" db="EMBL/GenBank/DDBJ databases">
        <title>Sequence Frankia sp. strain CcI1.17.</title>
        <authorList>
            <person name="Ghodhbane-Gtari F."/>
            <person name="Swanson E."/>
            <person name="Gueddou A."/>
            <person name="Morris K."/>
            <person name="Hezbri K."/>
            <person name="Ktari A."/>
            <person name="Nouioui I."/>
            <person name="Abebe-Akele F."/>
            <person name="Simpson S."/>
            <person name="Thomas K."/>
            <person name="Gtari M."/>
            <person name="Tisa L.S."/>
            <person name="Hurst S."/>
        </authorList>
    </citation>
    <scope>NUCLEOTIDE SEQUENCE [LARGE SCALE GENOMIC DNA]</scope>
    <source>
        <strain evidence="11">Cc1.17</strain>
    </source>
</reference>
<feature type="transmembrane region" description="Helical" evidence="9">
    <location>
        <begin position="288"/>
        <end position="307"/>
    </location>
</feature>
<dbReference type="OrthoDB" id="9774600at2"/>
<proteinExistence type="inferred from homology"/>
<keyword evidence="6 9" id="KW-0472">Membrane</keyword>
<dbReference type="AlphaFoldDB" id="A0A1S1Q370"/>
<evidence type="ECO:0000256" key="6">
    <source>
        <dbReference type="ARBA" id="ARBA00023136"/>
    </source>
</evidence>
<evidence type="ECO:0000313" key="10">
    <source>
        <dbReference type="EMBL" id="OHV27941.1"/>
    </source>
</evidence>